<evidence type="ECO:0000256" key="1">
    <source>
        <dbReference type="SAM" id="MobiDB-lite"/>
    </source>
</evidence>
<organism evidence="3 4">
    <name type="scientific">Wolfiporia cocos (strain MD-104)</name>
    <name type="common">Brown rot fungus</name>
    <dbReference type="NCBI Taxonomy" id="742152"/>
    <lineage>
        <taxon>Eukaryota</taxon>
        <taxon>Fungi</taxon>
        <taxon>Dikarya</taxon>
        <taxon>Basidiomycota</taxon>
        <taxon>Agaricomycotina</taxon>
        <taxon>Agaricomycetes</taxon>
        <taxon>Polyporales</taxon>
        <taxon>Phaeolaceae</taxon>
        <taxon>Wolfiporia</taxon>
    </lineage>
</organism>
<evidence type="ECO:0000256" key="2">
    <source>
        <dbReference type="SAM" id="Phobius"/>
    </source>
</evidence>
<protein>
    <recommendedName>
        <fullName evidence="5">Myosin-binding domain-containing protein</fullName>
    </recommendedName>
</protein>
<feature type="region of interest" description="Disordered" evidence="1">
    <location>
        <begin position="714"/>
        <end position="745"/>
    </location>
</feature>
<evidence type="ECO:0000313" key="3">
    <source>
        <dbReference type="EMBL" id="PCH36444.1"/>
    </source>
</evidence>
<feature type="compositionally biased region" description="Polar residues" evidence="1">
    <location>
        <begin position="421"/>
        <end position="438"/>
    </location>
</feature>
<feature type="compositionally biased region" description="Polar residues" evidence="1">
    <location>
        <begin position="298"/>
        <end position="308"/>
    </location>
</feature>
<feature type="compositionally biased region" description="Polar residues" evidence="1">
    <location>
        <begin position="352"/>
        <end position="370"/>
    </location>
</feature>
<dbReference type="AlphaFoldDB" id="A0A2H3JIE3"/>
<evidence type="ECO:0008006" key="5">
    <source>
        <dbReference type="Google" id="ProtNLM"/>
    </source>
</evidence>
<proteinExistence type="predicted"/>
<dbReference type="OrthoDB" id="21151at2759"/>
<feature type="transmembrane region" description="Helical" evidence="2">
    <location>
        <begin position="143"/>
        <end position="172"/>
    </location>
</feature>
<dbReference type="EMBL" id="KB467876">
    <property type="protein sequence ID" value="PCH36444.1"/>
    <property type="molecule type" value="Genomic_DNA"/>
</dbReference>
<name>A0A2H3JIE3_WOLCO</name>
<evidence type="ECO:0000313" key="4">
    <source>
        <dbReference type="Proteomes" id="UP000218811"/>
    </source>
</evidence>
<feature type="region of interest" description="Disordered" evidence="1">
    <location>
        <begin position="407"/>
        <end position="438"/>
    </location>
</feature>
<keyword evidence="2" id="KW-0472">Membrane</keyword>
<keyword evidence="4" id="KW-1185">Reference proteome</keyword>
<accession>A0A2H3JIE3</accession>
<dbReference type="OMA" id="QISEMYA"/>
<feature type="region of interest" description="Disordered" evidence="1">
    <location>
        <begin position="805"/>
        <end position="843"/>
    </location>
</feature>
<reference evidence="3 4" key="1">
    <citation type="journal article" date="2012" name="Science">
        <title>The Paleozoic origin of enzymatic lignin decomposition reconstructed from 31 fungal genomes.</title>
        <authorList>
            <person name="Floudas D."/>
            <person name="Binder M."/>
            <person name="Riley R."/>
            <person name="Barry K."/>
            <person name="Blanchette R.A."/>
            <person name="Henrissat B."/>
            <person name="Martinez A.T."/>
            <person name="Otillar R."/>
            <person name="Spatafora J.W."/>
            <person name="Yadav J.S."/>
            <person name="Aerts A."/>
            <person name="Benoit I."/>
            <person name="Boyd A."/>
            <person name="Carlson A."/>
            <person name="Copeland A."/>
            <person name="Coutinho P.M."/>
            <person name="de Vries R.P."/>
            <person name="Ferreira P."/>
            <person name="Findley K."/>
            <person name="Foster B."/>
            <person name="Gaskell J."/>
            <person name="Glotzer D."/>
            <person name="Gorecki P."/>
            <person name="Heitman J."/>
            <person name="Hesse C."/>
            <person name="Hori C."/>
            <person name="Igarashi K."/>
            <person name="Jurgens J.A."/>
            <person name="Kallen N."/>
            <person name="Kersten P."/>
            <person name="Kohler A."/>
            <person name="Kuees U."/>
            <person name="Kumar T.K.A."/>
            <person name="Kuo A."/>
            <person name="LaButti K."/>
            <person name="Larrondo L.F."/>
            <person name="Lindquist E."/>
            <person name="Ling A."/>
            <person name="Lombard V."/>
            <person name="Lucas S."/>
            <person name="Lundell T."/>
            <person name="Martin R."/>
            <person name="McLaughlin D.J."/>
            <person name="Morgenstern I."/>
            <person name="Morin E."/>
            <person name="Murat C."/>
            <person name="Nagy L.G."/>
            <person name="Nolan M."/>
            <person name="Ohm R.A."/>
            <person name="Patyshakuliyeva A."/>
            <person name="Rokas A."/>
            <person name="Ruiz-Duenas F.J."/>
            <person name="Sabat G."/>
            <person name="Salamov A."/>
            <person name="Samejima M."/>
            <person name="Schmutz J."/>
            <person name="Slot J.C."/>
            <person name="St John F."/>
            <person name="Stenlid J."/>
            <person name="Sun H."/>
            <person name="Sun S."/>
            <person name="Syed K."/>
            <person name="Tsang A."/>
            <person name="Wiebenga A."/>
            <person name="Young D."/>
            <person name="Pisabarro A."/>
            <person name="Eastwood D.C."/>
            <person name="Martin F."/>
            <person name="Cullen D."/>
            <person name="Grigoriev I.V."/>
            <person name="Hibbett D.S."/>
        </authorList>
    </citation>
    <scope>NUCLEOTIDE SEQUENCE [LARGE SCALE GENOMIC DNA]</scope>
    <source>
        <strain evidence="3 4">MD-104</strain>
    </source>
</reference>
<feature type="compositionally biased region" description="Basic and acidic residues" evidence="1">
    <location>
        <begin position="522"/>
        <end position="534"/>
    </location>
</feature>
<keyword evidence="2" id="KW-1133">Transmembrane helix</keyword>
<feature type="region of interest" description="Disordered" evidence="1">
    <location>
        <begin position="288"/>
        <end position="308"/>
    </location>
</feature>
<keyword evidence="2" id="KW-0812">Transmembrane</keyword>
<feature type="region of interest" description="Disordered" evidence="1">
    <location>
        <begin position="522"/>
        <end position="542"/>
    </location>
</feature>
<dbReference type="Proteomes" id="UP000218811">
    <property type="component" value="Unassembled WGS sequence"/>
</dbReference>
<gene>
    <name evidence="3" type="ORF">WOLCODRAFT_140424</name>
</gene>
<dbReference type="STRING" id="742152.A0A2H3JIE3"/>
<feature type="region of interest" description="Disordered" evidence="1">
    <location>
        <begin position="98"/>
        <end position="119"/>
    </location>
</feature>
<sequence length="858" mass="93275">MAEPVFEEHPLKEYFRRVGETSRSIPGGSSDFEAQLDHDEVDQKWIGHPALVMVVNLVNALLPSSPSPETAFAERFKYDVISSSLLSTSLAAPVSSTRRSFSSNLPDEPVAGKPEHDDDPLLRTADDYGFRVSSAFAELHWPVVMVSVAVVALAVELYFVAIFLFGGATYIWHASKVDRGKASAMSATLQSVNELISAGNEWDSAINEGFSIIEKEERSIFYSPDSHSPSSSLRVTLQSSLHTTQTQCDNVRQLLSALTDPDQLSQLSEMYAPSSPVKQSFSLLDNPRPVSVPFGRQRTASTPSNKRATWNGSYAALASAGSPTAHLQKRWKQRQSDVSFLLSVDAGAGSSKLPSVSAPASPQFSTQLQDVQEEEDDSSLAPPESPLSKSADHDYFGAEALDLRRKRRSSGMETFGVPPLTHSSHSPRTISHRSSGSIFSPIPPASRLTAVHTTRHPLSLSGLRLALHGSLSAKRYACSHLLALRFEGDEDESYWEDVRSVIALLTSTFEDASARLNHALKDAEKKRTKEELRSSKPTSQPAKTMAEMVSFAPMPSHLTRFAAHVDAISSALNDAREHLEKCVAAIRDTEDDKPFGKSSASAAQEHPAFEAYDKLRKELGFALRECERGRERLLDIVSGPRPAFDADLDAAADGTPGLGRDSESEASDKPGPFSPPSRASTFPALGLNVPLARESEDVDVDDATAHLLLTATSQHLPPPGAEQVYEADTGAGIPFTRPRSKLSREERIASAKARRESSGGAGRFSSLSMADDSIYMPRGEKWGPGGEVVQELKDVIWKVGERRRRLAEQQPSRTRGADLDATHHTPRMTLSHSSSMPHIGVDDADARSSANMVIYSAT</sequence>
<feature type="region of interest" description="Disordered" evidence="1">
    <location>
        <begin position="351"/>
        <end position="393"/>
    </location>
</feature>
<feature type="region of interest" description="Disordered" evidence="1">
    <location>
        <begin position="645"/>
        <end position="682"/>
    </location>
</feature>